<protein>
    <recommendedName>
        <fullName evidence="7">Glutamyl-Q tRNA(Asp) synthetase</fullName>
        <shortName evidence="7">Glu-Q-RSs</shortName>
        <ecNumber evidence="7">6.1.1.-</ecNumber>
    </recommendedName>
</protein>
<dbReference type="GO" id="GO:0005524">
    <property type="term" value="F:ATP binding"/>
    <property type="evidence" value="ECO:0007669"/>
    <property type="project" value="UniProtKB-KW"/>
</dbReference>
<accession>A0A3E2B2T7</accession>
<dbReference type="EC" id="6.1.1.-" evidence="7"/>
<dbReference type="InterPro" id="IPR000924">
    <property type="entry name" value="Glu/Gln-tRNA-synth"/>
</dbReference>
<dbReference type="InterPro" id="IPR014729">
    <property type="entry name" value="Rossmann-like_a/b/a_fold"/>
</dbReference>
<keyword evidence="8" id="KW-0648">Protein biosynthesis</keyword>
<feature type="binding site" evidence="7">
    <location>
        <begin position="10"/>
        <end position="14"/>
    </location>
    <ligand>
        <name>L-glutamate</name>
        <dbReference type="ChEBI" id="CHEBI:29985"/>
    </ligand>
</feature>
<evidence type="ECO:0000256" key="1">
    <source>
        <dbReference type="ARBA" id="ARBA00022598"/>
    </source>
</evidence>
<comment type="cofactor">
    <cofactor evidence="7">
        <name>Zn(2+)</name>
        <dbReference type="ChEBI" id="CHEBI:29105"/>
    </cofactor>
    <text evidence="7">Binds 1 zinc ion per subunit.</text>
</comment>
<feature type="binding site" evidence="7">
    <location>
        <position position="254"/>
    </location>
    <ligand>
        <name>ATP</name>
        <dbReference type="ChEBI" id="CHEBI:30616"/>
    </ligand>
</feature>
<feature type="binding site" evidence="7">
    <location>
        <position position="108"/>
    </location>
    <ligand>
        <name>Zn(2+)</name>
        <dbReference type="ChEBI" id="CHEBI:29105"/>
    </ligand>
</feature>
<evidence type="ECO:0000313" key="11">
    <source>
        <dbReference type="Proteomes" id="UP000260649"/>
    </source>
</evidence>
<dbReference type="InterPro" id="IPR001412">
    <property type="entry name" value="aa-tRNA-synth_I_CS"/>
</dbReference>
<feature type="short sequence motif" description="'HIGH' region" evidence="7">
    <location>
        <begin position="13"/>
        <end position="23"/>
    </location>
</feature>
<dbReference type="PROSITE" id="PS00178">
    <property type="entry name" value="AA_TRNA_LIGASE_I"/>
    <property type="match status" value="1"/>
</dbReference>
<dbReference type="PANTHER" id="PTHR43311:SF1">
    <property type="entry name" value="GLUTAMYL-Q TRNA(ASP) SYNTHETASE"/>
    <property type="match status" value="1"/>
</dbReference>
<feature type="short sequence motif" description="'KMSKS' region" evidence="7">
    <location>
        <begin position="251"/>
        <end position="255"/>
    </location>
</feature>
<evidence type="ECO:0000256" key="5">
    <source>
        <dbReference type="ARBA" id="ARBA00022840"/>
    </source>
</evidence>
<dbReference type="GO" id="GO:0004818">
    <property type="term" value="F:glutamate-tRNA ligase activity"/>
    <property type="evidence" value="ECO:0007669"/>
    <property type="project" value="TreeGrafter"/>
</dbReference>
<comment type="caution">
    <text evidence="10">The sequence shown here is derived from an EMBL/GenBank/DDBJ whole genome shotgun (WGS) entry which is preliminary data.</text>
</comment>
<dbReference type="RefSeq" id="WP_117142427.1">
    <property type="nucleotide sequence ID" value="NZ_CAKXKJ010000005.1"/>
</dbReference>
<evidence type="ECO:0000313" key="10">
    <source>
        <dbReference type="EMBL" id="RFT06305.1"/>
    </source>
</evidence>
<feature type="binding site" evidence="7">
    <location>
        <position position="195"/>
    </location>
    <ligand>
        <name>L-glutamate</name>
        <dbReference type="ChEBI" id="CHEBI:29985"/>
    </ligand>
</feature>
<dbReference type="Proteomes" id="UP000260649">
    <property type="component" value="Unassembled WGS sequence"/>
</dbReference>
<evidence type="ECO:0000256" key="4">
    <source>
        <dbReference type="ARBA" id="ARBA00022833"/>
    </source>
</evidence>
<dbReference type="InterPro" id="IPR049940">
    <property type="entry name" value="GluQ/Sye"/>
</dbReference>
<sequence>MATNATVRGRFAPSPSGRMHLGNLFAALLAWLDVRHLGGELLLRMEDLDPDRCRPEYLSQLADDLIWLGLDWDLGWRPGETAYCQSCRTPFYQAAFKTLASRGLVYPCYCSRKERLAASAPHAADGARIYSGRCRRLSAQEKTALQESGRSPAWRVQVPGEIISFVDEVFGPQQERLDRDCGDFILRRSDGIYAYQLAVAEDDGRMGVTRVVRGWDLLSSTPRQIWLLEQLGYSVPTYCHVPLLKSPAGRRLSKRDRDLDMGYLRAHTTPEKLVGLLAYLAGLIPRPTALRPSDLVPEFSWSKVGQADRIVDDGIWEAL</sequence>
<dbReference type="NCBIfam" id="NF004314">
    <property type="entry name" value="PRK05710.1-3"/>
    <property type="match status" value="1"/>
</dbReference>
<dbReference type="NCBIfam" id="TIGR03838">
    <property type="entry name" value="queuosine_YadB"/>
    <property type="match status" value="1"/>
</dbReference>
<dbReference type="GeneID" id="97995712"/>
<name>A0A3E2B2T7_9FIRM</name>
<evidence type="ECO:0000256" key="2">
    <source>
        <dbReference type="ARBA" id="ARBA00022723"/>
    </source>
</evidence>
<feature type="binding site" evidence="7">
    <location>
        <position position="130"/>
    </location>
    <ligand>
        <name>Zn(2+)</name>
        <dbReference type="ChEBI" id="CHEBI:29105"/>
    </ligand>
</feature>
<gene>
    <name evidence="7" type="primary">gluQ</name>
    <name evidence="10" type="ORF">DV520_08215</name>
</gene>
<dbReference type="AlphaFoldDB" id="A0A3E2B2T7"/>
<dbReference type="Gene3D" id="3.40.50.620">
    <property type="entry name" value="HUPs"/>
    <property type="match status" value="1"/>
</dbReference>
<dbReference type="SUPFAM" id="SSF52374">
    <property type="entry name" value="Nucleotidylyl transferase"/>
    <property type="match status" value="1"/>
</dbReference>
<keyword evidence="1 7" id="KW-0436">Ligase</keyword>
<dbReference type="GO" id="GO:0005829">
    <property type="term" value="C:cytosol"/>
    <property type="evidence" value="ECO:0007669"/>
    <property type="project" value="TreeGrafter"/>
</dbReference>
<keyword evidence="5 7" id="KW-0067">ATP-binding</keyword>
<evidence type="ECO:0000256" key="8">
    <source>
        <dbReference type="RuleBase" id="RU363037"/>
    </source>
</evidence>
<dbReference type="GO" id="GO:0006424">
    <property type="term" value="P:glutamyl-tRNA aminoacylation"/>
    <property type="evidence" value="ECO:0007669"/>
    <property type="project" value="InterPro"/>
</dbReference>
<dbReference type="GO" id="GO:0008270">
    <property type="term" value="F:zinc ion binding"/>
    <property type="evidence" value="ECO:0007669"/>
    <property type="project" value="UniProtKB-UniRule"/>
</dbReference>
<comment type="function">
    <text evidence="7">Catalyzes the tRNA-independent activation of glutamate in presence of ATP and the subsequent transfer of glutamate onto a tRNA(Asp). Glutamate is transferred on the 2-amino-5-(4,5-dihydroxy-2-cyclopenten-1-yl) moiety of the queuosine in the wobble position of the QUC anticodon.</text>
</comment>
<keyword evidence="6 7" id="KW-0030">Aminoacyl-tRNA synthetase</keyword>
<feature type="binding site" evidence="7">
    <location>
        <position position="134"/>
    </location>
    <ligand>
        <name>Zn(2+)</name>
        <dbReference type="ChEBI" id="CHEBI:29105"/>
    </ligand>
</feature>
<keyword evidence="3 7" id="KW-0547">Nucleotide-binding</keyword>
<dbReference type="PANTHER" id="PTHR43311">
    <property type="entry name" value="GLUTAMATE--TRNA LIGASE"/>
    <property type="match status" value="1"/>
</dbReference>
<dbReference type="InterPro" id="IPR020058">
    <property type="entry name" value="Glu/Gln-tRNA-synth_Ib_cat-dom"/>
</dbReference>
<dbReference type="PRINTS" id="PR00987">
    <property type="entry name" value="TRNASYNTHGLU"/>
</dbReference>
<dbReference type="HAMAP" id="MF_01428">
    <property type="entry name" value="Glu_Q_tRNA_synth"/>
    <property type="match status" value="1"/>
</dbReference>
<feature type="binding site" evidence="7">
    <location>
        <position position="213"/>
    </location>
    <ligand>
        <name>L-glutamate</name>
        <dbReference type="ChEBI" id="CHEBI:29985"/>
    </ligand>
</feature>
<reference evidence="10 11" key="1">
    <citation type="submission" date="2018-07" db="EMBL/GenBank/DDBJ databases">
        <title>GABA Modulating Bacteria of the Human Gut Microbiota.</title>
        <authorList>
            <person name="Strandwitz P."/>
            <person name="Kim K.H."/>
            <person name="Terekhova D."/>
            <person name="Liu J.K."/>
            <person name="Sharma A."/>
            <person name="Levering J."/>
            <person name="Mcdonald D."/>
            <person name="Dietrich D."/>
            <person name="Ramadhar T.R."/>
            <person name="Lekbua A."/>
            <person name="Mroue N."/>
            <person name="Liston C."/>
            <person name="Stewart E.J."/>
            <person name="Dubin M.J."/>
            <person name="Zengler K."/>
            <person name="Knight R."/>
            <person name="Gilbert J.A."/>
            <person name="Clardy J."/>
            <person name="Lewis K."/>
        </authorList>
    </citation>
    <scope>NUCLEOTIDE SEQUENCE [LARGE SCALE GENOMIC DNA]</scope>
    <source>
        <strain evidence="10 11">KLE1738</strain>
    </source>
</reference>
<dbReference type="OrthoDB" id="9807503at2"/>
<comment type="similarity">
    <text evidence="7">Belongs to the class-I aminoacyl-tRNA synthetase family. GluQ subfamily.</text>
</comment>
<evidence type="ECO:0000259" key="9">
    <source>
        <dbReference type="Pfam" id="PF00749"/>
    </source>
</evidence>
<dbReference type="NCBIfam" id="NF004315">
    <property type="entry name" value="PRK05710.1-4"/>
    <property type="match status" value="1"/>
</dbReference>
<evidence type="ECO:0000256" key="6">
    <source>
        <dbReference type="ARBA" id="ARBA00023146"/>
    </source>
</evidence>
<organism evidence="10 11">
    <name type="scientific">Evtepia gabavorous</name>
    <dbReference type="NCBI Taxonomy" id="2211183"/>
    <lineage>
        <taxon>Bacteria</taxon>
        <taxon>Bacillati</taxon>
        <taxon>Bacillota</taxon>
        <taxon>Clostridia</taxon>
        <taxon>Eubacteriales</taxon>
        <taxon>Evtepia</taxon>
    </lineage>
</organism>
<keyword evidence="2 7" id="KW-0479">Metal-binding</keyword>
<keyword evidence="4 7" id="KW-0862">Zinc</keyword>
<keyword evidence="11" id="KW-1185">Reference proteome</keyword>
<dbReference type="Pfam" id="PF00749">
    <property type="entry name" value="tRNA-synt_1c"/>
    <property type="match status" value="1"/>
</dbReference>
<feature type="binding site" evidence="7">
    <location>
        <position position="110"/>
    </location>
    <ligand>
        <name>Zn(2+)</name>
        <dbReference type="ChEBI" id="CHEBI:29105"/>
    </ligand>
</feature>
<dbReference type="EMBL" id="QQRQ01000013">
    <property type="protein sequence ID" value="RFT06305.1"/>
    <property type="molecule type" value="Genomic_DNA"/>
</dbReference>
<feature type="domain" description="Glutamyl/glutaminyl-tRNA synthetase class Ib catalytic" evidence="9">
    <location>
        <begin position="7"/>
        <end position="260"/>
    </location>
</feature>
<proteinExistence type="inferred from homology"/>
<evidence type="ECO:0000256" key="3">
    <source>
        <dbReference type="ARBA" id="ARBA00022741"/>
    </source>
</evidence>
<evidence type="ECO:0000256" key="7">
    <source>
        <dbReference type="HAMAP-Rule" id="MF_01428"/>
    </source>
</evidence>
<feature type="binding site" evidence="7">
    <location>
        <position position="46"/>
    </location>
    <ligand>
        <name>L-glutamate</name>
        <dbReference type="ChEBI" id="CHEBI:29985"/>
    </ligand>
</feature>
<dbReference type="GO" id="GO:0006400">
    <property type="term" value="P:tRNA modification"/>
    <property type="evidence" value="ECO:0007669"/>
    <property type="project" value="InterPro"/>
</dbReference>
<dbReference type="InterPro" id="IPR022380">
    <property type="entry name" value="Glu-Q_tRNA(Asp)_Synthase"/>
</dbReference>